<evidence type="ECO:0000313" key="11">
    <source>
        <dbReference type="Proteomes" id="UP000526501"/>
    </source>
</evidence>
<dbReference type="GO" id="GO:0005737">
    <property type="term" value="C:cytoplasm"/>
    <property type="evidence" value="ECO:0007669"/>
    <property type="project" value="UniProtKB-SubCell"/>
</dbReference>
<dbReference type="AlphaFoldDB" id="A0A7X1B8J1"/>
<evidence type="ECO:0000256" key="5">
    <source>
        <dbReference type="ARBA" id="ARBA00022842"/>
    </source>
</evidence>
<dbReference type="GO" id="GO:0006633">
    <property type="term" value="P:fatty acid biosynthetic process"/>
    <property type="evidence" value="ECO:0007669"/>
    <property type="project" value="UniProtKB-UniRule"/>
</dbReference>
<keyword evidence="8" id="KW-0963">Cytoplasm</keyword>
<dbReference type="InterPro" id="IPR037143">
    <property type="entry name" value="4-PPantetheinyl_Trfase_dom_sf"/>
</dbReference>
<dbReference type="RefSeq" id="WP_185660254.1">
    <property type="nucleotide sequence ID" value="NZ_CAWPOO010000012.1"/>
</dbReference>
<dbReference type="NCBIfam" id="TIGR00556">
    <property type="entry name" value="pantethn_trn"/>
    <property type="match status" value="1"/>
</dbReference>
<dbReference type="GO" id="GO:0008897">
    <property type="term" value="F:holo-[acyl-carrier-protein] synthase activity"/>
    <property type="evidence" value="ECO:0007669"/>
    <property type="project" value="UniProtKB-UniRule"/>
</dbReference>
<dbReference type="Gene3D" id="3.90.470.20">
    <property type="entry name" value="4'-phosphopantetheinyl transferase domain"/>
    <property type="match status" value="1"/>
</dbReference>
<proteinExistence type="inferred from homology"/>
<dbReference type="NCBIfam" id="TIGR00516">
    <property type="entry name" value="acpS"/>
    <property type="match status" value="1"/>
</dbReference>
<dbReference type="EMBL" id="JACHVC010000012">
    <property type="protein sequence ID" value="MBC2606373.1"/>
    <property type="molecule type" value="Genomic_DNA"/>
</dbReference>
<dbReference type="InterPro" id="IPR008278">
    <property type="entry name" value="4-PPantetheinyl_Trfase_dom"/>
</dbReference>
<keyword evidence="4 8" id="KW-0276">Fatty acid metabolism</keyword>
<evidence type="ECO:0000256" key="6">
    <source>
        <dbReference type="ARBA" id="ARBA00023098"/>
    </source>
</evidence>
<comment type="similarity">
    <text evidence="8">Belongs to the P-Pant transferase superfamily. AcpS family.</text>
</comment>
<dbReference type="HAMAP" id="MF_00101">
    <property type="entry name" value="AcpS"/>
    <property type="match status" value="1"/>
</dbReference>
<keyword evidence="7 8" id="KW-0275">Fatty acid biosynthesis</keyword>
<comment type="caution">
    <text evidence="10">The sequence shown here is derived from an EMBL/GenBank/DDBJ whole genome shotgun (WGS) entry which is preliminary data.</text>
</comment>
<keyword evidence="6 8" id="KW-0443">Lipid metabolism</keyword>
<evidence type="ECO:0000313" key="10">
    <source>
        <dbReference type="EMBL" id="MBC2606373.1"/>
    </source>
</evidence>
<dbReference type="InterPro" id="IPR004568">
    <property type="entry name" value="Ppantetheine-prot_Trfase_dom"/>
</dbReference>
<comment type="cofactor">
    <cofactor evidence="8">
        <name>Mg(2+)</name>
        <dbReference type="ChEBI" id="CHEBI:18420"/>
    </cofactor>
</comment>
<evidence type="ECO:0000256" key="4">
    <source>
        <dbReference type="ARBA" id="ARBA00022832"/>
    </source>
</evidence>
<keyword evidence="5 8" id="KW-0460">Magnesium</keyword>
<name>A0A7X1B8J1_9BACT</name>
<gene>
    <name evidence="8 10" type="primary">acpS</name>
    <name evidence="10" type="ORF">H5P27_09980</name>
</gene>
<evidence type="ECO:0000256" key="2">
    <source>
        <dbReference type="ARBA" id="ARBA00022679"/>
    </source>
</evidence>
<feature type="binding site" evidence="8">
    <location>
        <position position="67"/>
    </location>
    <ligand>
        <name>Mg(2+)</name>
        <dbReference type="ChEBI" id="CHEBI:18420"/>
    </ligand>
</feature>
<keyword evidence="11" id="KW-1185">Reference proteome</keyword>
<evidence type="ECO:0000256" key="7">
    <source>
        <dbReference type="ARBA" id="ARBA00023160"/>
    </source>
</evidence>
<feature type="binding site" evidence="8">
    <location>
        <position position="18"/>
    </location>
    <ligand>
        <name>Mg(2+)</name>
        <dbReference type="ChEBI" id="CHEBI:18420"/>
    </ligand>
</feature>
<evidence type="ECO:0000256" key="3">
    <source>
        <dbReference type="ARBA" id="ARBA00022723"/>
    </source>
</evidence>
<dbReference type="GO" id="GO:0000287">
    <property type="term" value="F:magnesium ion binding"/>
    <property type="evidence" value="ECO:0007669"/>
    <property type="project" value="UniProtKB-UniRule"/>
</dbReference>
<comment type="subcellular location">
    <subcellularLocation>
        <location evidence="8">Cytoplasm</location>
    </subcellularLocation>
</comment>
<dbReference type="InterPro" id="IPR002582">
    <property type="entry name" value="ACPS"/>
</dbReference>
<keyword evidence="1 8" id="KW-0444">Lipid biosynthesis</keyword>
<organism evidence="10 11">
    <name type="scientific">Pelagicoccus albus</name>
    <dbReference type="NCBI Taxonomy" id="415222"/>
    <lineage>
        <taxon>Bacteria</taxon>
        <taxon>Pseudomonadati</taxon>
        <taxon>Verrucomicrobiota</taxon>
        <taxon>Opitutia</taxon>
        <taxon>Puniceicoccales</taxon>
        <taxon>Pelagicoccaceae</taxon>
        <taxon>Pelagicoccus</taxon>
    </lineage>
</organism>
<keyword evidence="3 8" id="KW-0479">Metal-binding</keyword>
<dbReference type="Proteomes" id="UP000526501">
    <property type="component" value="Unassembled WGS sequence"/>
</dbReference>
<keyword evidence="2 8" id="KW-0808">Transferase</keyword>
<sequence length="135" mass="14624">MNEISLPAKGPVLGIGVDIVSVDRIRDLVARQGDRFLQRVYTPAELEYCAKYRDPSERYAARFAAKEAVAKAFTTGIGEFINWTSIGVVSGSRGQPEIQLDPKAQELLERLGGSRVAISLSHTSTDAIAFATIIG</sequence>
<accession>A0A7X1B8J1</accession>
<comment type="function">
    <text evidence="8">Transfers the 4'-phosphopantetheine moiety from coenzyme A to a Ser of acyl-carrier-protein.</text>
</comment>
<feature type="domain" description="4'-phosphopantetheinyl transferase" evidence="9">
    <location>
        <begin position="14"/>
        <end position="107"/>
    </location>
</feature>
<reference evidence="10 11" key="1">
    <citation type="submission" date="2020-07" db="EMBL/GenBank/DDBJ databases">
        <authorList>
            <person name="Feng X."/>
        </authorList>
    </citation>
    <scope>NUCLEOTIDE SEQUENCE [LARGE SCALE GENOMIC DNA]</scope>
    <source>
        <strain evidence="10 11">JCM23202</strain>
    </source>
</reference>
<dbReference type="EC" id="2.7.8.7" evidence="8"/>
<evidence type="ECO:0000256" key="8">
    <source>
        <dbReference type="HAMAP-Rule" id="MF_00101"/>
    </source>
</evidence>
<evidence type="ECO:0000256" key="1">
    <source>
        <dbReference type="ARBA" id="ARBA00022516"/>
    </source>
</evidence>
<protein>
    <recommendedName>
        <fullName evidence="8">Holo-[acyl-carrier-protein] synthase</fullName>
        <shortName evidence="8">Holo-ACP synthase</shortName>
        <ecNumber evidence="8">2.7.8.7</ecNumber>
    </recommendedName>
    <alternativeName>
        <fullName evidence="8">4'-phosphopantetheinyl transferase AcpS</fullName>
    </alternativeName>
</protein>
<dbReference type="Pfam" id="PF01648">
    <property type="entry name" value="ACPS"/>
    <property type="match status" value="1"/>
</dbReference>
<dbReference type="SUPFAM" id="SSF56214">
    <property type="entry name" value="4'-phosphopantetheinyl transferase"/>
    <property type="match status" value="1"/>
</dbReference>
<comment type="catalytic activity">
    <reaction evidence="8">
        <text>apo-[ACP] + CoA = holo-[ACP] + adenosine 3',5'-bisphosphate + H(+)</text>
        <dbReference type="Rhea" id="RHEA:12068"/>
        <dbReference type="Rhea" id="RHEA-COMP:9685"/>
        <dbReference type="Rhea" id="RHEA-COMP:9690"/>
        <dbReference type="ChEBI" id="CHEBI:15378"/>
        <dbReference type="ChEBI" id="CHEBI:29999"/>
        <dbReference type="ChEBI" id="CHEBI:57287"/>
        <dbReference type="ChEBI" id="CHEBI:58343"/>
        <dbReference type="ChEBI" id="CHEBI:64479"/>
        <dbReference type="EC" id="2.7.8.7"/>
    </reaction>
</comment>
<evidence type="ECO:0000259" key="9">
    <source>
        <dbReference type="Pfam" id="PF01648"/>
    </source>
</evidence>